<dbReference type="AlphaFoldDB" id="A0A815WAR8"/>
<comment type="caution">
    <text evidence="2">The sequence shown here is derived from an EMBL/GenBank/DDBJ whole genome shotgun (WGS) entry which is preliminary data.</text>
</comment>
<dbReference type="EMBL" id="CAJOBC010092143">
    <property type="protein sequence ID" value="CAF4406882.1"/>
    <property type="molecule type" value="Genomic_DNA"/>
</dbReference>
<dbReference type="Proteomes" id="UP000681722">
    <property type="component" value="Unassembled WGS sequence"/>
</dbReference>
<gene>
    <name evidence="2" type="ORF">GPM918_LOCUS38922</name>
    <name evidence="3" type="ORF">SRO942_LOCUS39770</name>
</gene>
<dbReference type="EMBL" id="CAJNOQ010026493">
    <property type="protein sequence ID" value="CAF1546200.1"/>
    <property type="molecule type" value="Genomic_DNA"/>
</dbReference>
<feature type="region of interest" description="Disordered" evidence="1">
    <location>
        <begin position="47"/>
        <end position="74"/>
    </location>
</feature>
<evidence type="ECO:0000313" key="2">
    <source>
        <dbReference type="EMBL" id="CAF1546200.1"/>
    </source>
</evidence>
<reference evidence="2" key="1">
    <citation type="submission" date="2021-02" db="EMBL/GenBank/DDBJ databases">
        <authorList>
            <person name="Nowell W R."/>
        </authorList>
    </citation>
    <scope>NUCLEOTIDE SEQUENCE</scope>
</reference>
<dbReference type="Proteomes" id="UP000663829">
    <property type="component" value="Unassembled WGS sequence"/>
</dbReference>
<keyword evidence="4" id="KW-1185">Reference proteome</keyword>
<evidence type="ECO:0000313" key="4">
    <source>
        <dbReference type="Proteomes" id="UP000663829"/>
    </source>
</evidence>
<organism evidence="2 4">
    <name type="scientific">Didymodactylos carnosus</name>
    <dbReference type="NCBI Taxonomy" id="1234261"/>
    <lineage>
        <taxon>Eukaryota</taxon>
        <taxon>Metazoa</taxon>
        <taxon>Spiralia</taxon>
        <taxon>Gnathifera</taxon>
        <taxon>Rotifera</taxon>
        <taxon>Eurotatoria</taxon>
        <taxon>Bdelloidea</taxon>
        <taxon>Philodinida</taxon>
        <taxon>Philodinidae</taxon>
        <taxon>Didymodactylos</taxon>
    </lineage>
</organism>
<name>A0A815WAR8_9BILA</name>
<accession>A0A815WAR8</accession>
<feature type="compositionally biased region" description="Polar residues" evidence="1">
    <location>
        <begin position="54"/>
        <end position="74"/>
    </location>
</feature>
<proteinExistence type="predicted"/>
<evidence type="ECO:0000256" key="1">
    <source>
        <dbReference type="SAM" id="MobiDB-lite"/>
    </source>
</evidence>
<protein>
    <submittedName>
        <fullName evidence="2">Uncharacterized protein</fullName>
    </submittedName>
</protein>
<sequence length="74" mass="8132">SNWPFYFKLTFSGTPISDSDALLGEELDISLATITIERKISSPSLRTDVPLELSPSSSVERPHRSNSLDGSLHD</sequence>
<evidence type="ECO:0000313" key="3">
    <source>
        <dbReference type="EMBL" id="CAF4406882.1"/>
    </source>
</evidence>
<feature type="non-terminal residue" evidence="2">
    <location>
        <position position="1"/>
    </location>
</feature>